<proteinExistence type="predicted"/>
<dbReference type="EMBL" id="BMAW01128139">
    <property type="protein sequence ID" value="GFU24216.1"/>
    <property type="molecule type" value="Genomic_DNA"/>
</dbReference>
<gene>
    <name evidence="2" type="primary">AVEN_158427_1</name>
    <name evidence="2" type="ORF">NPIL_238921</name>
</gene>
<accession>A0A8X6QGK2</accession>
<feature type="non-terminal residue" evidence="2">
    <location>
        <position position="218"/>
    </location>
</feature>
<dbReference type="OrthoDB" id="6776978at2759"/>
<evidence type="ECO:0000259" key="1">
    <source>
        <dbReference type="Pfam" id="PF20700"/>
    </source>
</evidence>
<dbReference type="Proteomes" id="UP000887013">
    <property type="component" value="Unassembled WGS sequence"/>
</dbReference>
<keyword evidence="3" id="KW-1185">Reference proteome</keyword>
<evidence type="ECO:0000313" key="2">
    <source>
        <dbReference type="EMBL" id="GFU24216.1"/>
    </source>
</evidence>
<dbReference type="InterPro" id="IPR049012">
    <property type="entry name" value="Mutator_transp_dom"/>
</dbReference>
<feature type="domain" description="Mutator-like transposase" evidence="1">
    <location>
        <begin position="88"/>
        <end position="211"/>
    </location>
</feature>
<comment type="caution">
    <text evidence="2">The sequence shown here is derived from an EMBL/GenBank/DDBJ whole genome shotgun (WGS) entry which is preliminary data.</text>
</comment>
<dbReference type="AlphaFoldDB" id="A0A8X6QGK2"/>
<reference evidence="2" key="1">
    <citation type="submission" date="2020-08" db="EMBL/GenBank/DDBJ databases">
        <title>Multicomponent nature underlies the extraordinary mechanical properties of spider dragline silk.</title>
        <authorList>
            <person name="Kono N."/>
            <person name="Nakamura H."/>
            <person name="Mori M."/>
            <person name="Yoshida Y."/>
            <person name="Ohtoshi R."/>
            <person name="Malay A.D."/>
            <person name="Moran D.A.P."/>
            <person name="Tomita M."/>
            <person name="Numata K."/>
            <person name="Arakawa K."/>
        </authorList>
    </citation>
    <scope>NUCLEOTIDE SEQUENCE</scope>
</reference>
<sequence>MPRSLKVFKKRKGTFYYGRNITSSYNSTLDLDVSNNEIKAGIKNSCAKERKVPVLDKSFSSFQGNIGIINIIMNLNVLSFAFKNDGQCKICDSGMDIQVLKNNSELAISFVLKSCVCPYRVEFSSSDYHEGTQIATVNTRYVYAMRSIGRGAEVGRMFCALMNQPQPPTRFALYNKRLLNAVKLVFEETMQKATQEAVLENGSNKNIAVAIKRTWQLR</sequence>
<protein>
    <recommendedName>
        <fullName evidence="1">Mutator-like transposase domain-containing protein</fullName>
    </recommendedName>
</protein>
<evidence type="ECO:0000313" key="3">
    <source>
        <dbReference type="Proteomes" id="UP000887013"/>
    </source>
</evidence>
<organism evidence="2 3">
    <name type="scientific">Nephila pilipes</name>
    <name type="common">Giant wood spider</name>
    <name type="synonym">Nephila maculata</name>
    <dbReference type="NCBI Taxonomy" id="299642"/>
    <lineage>
        <taxon>Eukaryota</taxon>
        <taxon>Metazoa</taxon>
        <taxon>Ecdysozoa</taxon>
        <taxon>Arthropoda</taxon>
        <taxon>Chelicerata</taxon>
        <taxon>Arachnida</taxon>
        <taxon>Araneae</taxon>
        <taxon>Araneomorphae</taxon>
        <taxon>Entelegynae</taxon>
        <taxon>Araneoidea</taxon>
        <taxon>Nephilidae</taxon>
        <taxon>Nephila</taxon>
    </lineage>
</organism>
<name>A0A8X6QGK2_NEPPI</name>
<dbReference type="Pfam" id="PF20700">
    <property type="entry name" value="Mutator"/>
    <property type="match status" value="1"/>
</dbReference>